<keyword evidence="1" id="KW-0472">Membrane</keyword>
<organism evidence="2 3">
    <name type="scientific">Cerrena zonata</name>
    <dbReference type="NCBI Taxonomy" id="2478898"/>
    <lineage>
        <taxon>Eukaryota</taxon>
        <taxon>Fungi</taxon>
        <taxon>Dikarya</taxon>
        <taxon>Basidiomycota</taxon>
        <taxon>Agaricomycotina</taxon>
        <taxon>Agaricomycetes</taxon>
        <taxon>Polyporales</taxon>
        <taxon>Cerrenaceae</taxon>
        <taxon>Cerrena</taxon>
    </lineage>
</organism>
<feature type="transmembrane region" description="Helical" evidence="1">
    <location>
        <begin position="276"/>
        <end position="294"/>
    </location>
</feature>
<keyword evidence="1" id="KW-0812">Transmembrane</keyword>
<reference evidence="2 3" key="1">
    <citation type="submission" date="2022-09" db="EMBL/GenBank/DDBJ databases">
        <authorList>
            <person name="Palmer J.M."/>
        </authorList>
    </citation>
    <scope>NUCLEOTIDE SEQUENCE [LARGE SCALE GENOMIC DNA]</scope>
    <source>
        <strain evidence="2 3">DSM 7382</strain>
    </source>
</reference>
<proteinExistence type="predicted"/>
<keyword evidence="3" id="KW-1185">Reference proteome</keyword>
<comment type="caution">
    <text evidence="2">The sequence shown here is derived from an EMBL/GenBank/DDBJ whole genome shotgun (WGS) entry which is preliminary data.</text>
</comment>
<dbReference type="EMBL" id="JASBNA010000010">
    <property type="protein sequence ID" value="KAK7688519.1"/>
    <property type="molecule type" value="Genomic_DNA"/>
</dbReference>
<evidence type="ECO:0000313" key="3">
    <source>
        <dbReference type="Proteomes" id="UP001385951"/>
    </source>
</evidence>
<feature type="transmembrane region" description="Helical" evidence="1">
    <location>
        <begin position="198"/>
        <end position="218"/>
    </location>
</feature>
<feature type="transmembrane region" description="Helical" evidence="1">
    <location>
        <begin position="170"/>
        <end position="192"/>
    </location>
</feature>
<evidence type="ECO:0000313" key="2">
    <source>
        <dbReference type="EMBL" id="KAK7688519.1"/>
    </source>
</evidence>
<feature type="transmembrane region" description="Helical" evidence="1">
    <location>
        <begin position="300"/>
        <end position="320"/>
    </location>
</feature>
<name>A0AAW0GB42_9APHY</name>
<feature type="transmembrane region" description="Helical" evidence="1">
    <location>
        <begin position="78"/>
        <end position="99"/>
    </location>
</feature>
<dbReference type="AlphaFoldDB" id="A0AAW0GB42"/>
<evidence type="ECO:0000256" key="1">
    <source>
        <dbReference type="SAM" id="Phobius"/>
    </source>
</evidence>
<sequence>MNGLQHNQIQTIPREMPPVLFNILNTMSTHLQLPSRRSDFSSVKSQWQNPNDILSILTIIGGDIVQRAVAQLSGHPSYITPVAFSFGWVGYALSMVLAIMGEGRLMPAADCDCVLVNAKSQYVKTNRSWILGRLIRDHEKDPLKSGLTVTFYKTRQNDSVSAQGVPKLDWVYYTGIGVIIVQLAIAIIPGAVDQNWTILTVTAIGTILALIGGALPKWKAEKWNGRRSDKDSDRTVVCLTRGNGYSDVMVIISEGKDQYRLEDIANARDAPFRGTIWIALILCIAQILLLLIVAGLNDHAWFLLAIGALGIVQNAVAAGIRRDLGTTGIHLEEVGFPVTDRKVMKALQLAEEREPYVGISLVPIFFPGGLRPDEEAWRTDTLARYKEEKLSA</sequence>
<protein>
    <submittedName>
        <fullName evidence="2">Uncharacterized protein</fullName>
    </submittedName>
</protein>
<accession>A0AAW0GB42</accession>
<keyword evidence="1" id="KW-1133">Transmembrane helix</keyword>
<gene>
    <name evidence="2" type="ORF">QCA50_008057</name>
</gene>
<dbReference type="Proteomes" id="UP001385951">
    <property type="component" value="Unassembled WGS sequence"/>
</dbReference>